<protein>
    <submittedName>
        <fullName evidence="1">3-methyladenine DNA glycosylase</fullName>
    </submittedName>
</protein>
<dbReference type="Proteomes" id="UP000243053">
    <property type="component" value="Unassembled WGS sequence"/>
</dbReference>
<organism evidence="1 2">
    <name type="scientific">Colwellia psychrerythraea</name>
    <name type="common">Vibrio psychroerythus</name>
    <dbReference type="NCBI Taxonomy" id="28229"/>
    <lineage>
        <taxon>Bacteria</taxon>
        <taxon>Pseudomonadati</taxon>
        <taxon>Pseudomonadota</taxon>
        <taxon>Gammaproteobacteria</taxon>
        <taxon>Alteromonadales</taxon>
        <taxon>Colwelliaceae</taxon>
        <taxon>Colwellia</taxon>
    </lineage>
</organism>
<dbReference type="EMBL" id="MAAF01000002">
    <property type="protein sequence ID" value="OUR85138.1"/>
    <property type="molecule type" value="Genomic_DNA"/>
</dbReference>
<dbReference type="PANTHER" id="PTHR30037">
    <property type="entry name" value="DNA-3-METHYLADENINE GLYCOSYLASE 1"/>
    <property type="match status" value="1"/>
</dbReference>
<dbReference type="GO" id="GO:0008725">
    <property type="term" value="F:DNA-3-methyladenine glycosylase activity"/>
    <property type="evidence" value="ECO:0007669"/>
    <property type="project" value="InterPro"/>
</dbReference>
<accession>A0A1Y5ER10</accession>
<dbReference type="GO" id="GO:0006284">
    <property type="term" value="P:base-excision repair"/>
    <property type="evidence" value="ECO:0007669"/>
    <property type="project" value="InterPro"/>
</dbReference>
<reference evidence="2" key="1">
    <citation type="journal article" date="2017" name="Proc. Natl. Acad. Sci. U.S.A.">
        <title>Simulation of Deepwater Horizon oil plume reveals substrate specialization within a complex community of hydrocarbon degraders.</title>
        <authorList>
            <person name="Hu P."/>
            <person name="Dubinsky E.A."/>
            <person name="Probst A.J."/>
            <person name="Wang J."/>
            <person name="Sieber C.M.K."/>
            <person name="Tom L.M."/>
            <person name="Gardinali P."/>
            <person name="Banfield J.F."/>
            <person name="Atlas R.M."/>
            <person name="Andersen G.L."/>
        </authorList>
    </citation>
    <scope>NUCLEOTIDE SEQUENCE [LARGE SCALE GENOMIC DNA]</scope>
</reference>
<evidence type="ECO:0000313" key="1">
    <source>
        <dbReference type="EMBL" id="OUR85138.1"/>
    </source>
</evidence>
<dbReference type="SUPFAM" id="SSF48150">
    <property type="entry name" value="DNA-glycosylase"/>
    <property type="match status" value="1"/>
</dbReference>
<proteinExistence type="predicted"/>
<comment type="caution">
    <text evidence="1">The sequence shown here is derived from an EMBL/GenBank/DDBJ whole genome shotgun (WGS) entry which is preliminary data.</text>
</comment>
<dbReference type="InterPro" id="IPR052891">
    <property type="entry name" value="DNA-3mA_glycosylase"/>
</dbReference>
<dbReference type="PANTHER" id="PTHR30037:SF3">
    <property type="entry name" value="BLR0857 PROTEIN"/>
    <property type="match status" value="1"/>
</dbReference>
<dbReference type="InterPro" id="IPR005019">
    <property type="entry name" value="Adenine_glyco"/>
</dbReference>
<evidence type="ECO:0000313" key="2">
    <source>
        <dbReference type="Proteomes" id="UP000243053"/>
    </source>
</evidence>
<dbReference type="Pfam" id="PF03352">
    <property type="entry name" value="Adenine_glyco"/>
    <property type="match status" value="1"/>
</dbReference>
<sequence>MTYESFKSLYQRAADRKGGTQALELLLGKRILGKKLLDDNAAEQSISQLTDDRVLAAFTKQIFKSGFVWRVVENKWPDFEEQFFNFNIEKMLMMPEEMLERKAADPKIIRNYNKVKTIKANAQMIFDITLDKDISFAQFINDWPSEDIIGLWAYLKKHGQRLGGNTGPYALRLLGKDTFILSSDVEAYLRAQQIIDGGLQSKKSLTAIQAFFNNLQKQSGYNLTQLSRLIAFASGDNYVQVEG</sequence>
<dbReference type="AlphaFoldDB" id="A0A1Y5ER10"/>
<gene>
    <name evidence="1" type="ORF">A9Q75_00105</name>
</gene>
<dbReference type="InterPro" id="IPR011257">
    <property type="entry name" value="DNA_glycosylase"/>
</dbReference>
<name>A0A1Y5ER10_COLPS</name>
<dbReference type="Gene3D" id="1.10.340.30">
    <property type="entry name" value="Hypothetical protein, domain 2"/>
    <property type="match status" value="1"/>
</dbReference>